<dbReference type="EC" id="5.2.1.8" evidence="3"/>
<evidence type="ECO:0000256" key="6">
    <source>
        <dbReference type="ARBA" id="ARBA00030642"/>
    </source>
</evidence>
<protein>
    <recommendedName>
        <fullName evidence="4">Parvulin-like PPIase</fullName>
        <ecNumber evidence="3">5.2.1.8</ecNumber>
    </recommendedName>
    <alternativeName>
        <fullName evidence="6">Peptidyl-prolyl cis-trans isomerase plp</fullName>
    </alternativeName>
    <alternativeName>
        <fullName evidence="7">Rotamase plp</fullName>
    </alternativeName>
</protein>
<evidence type="ECO:0000256" key="2">
    <source>
        <dbReference type="ARBA" id="ARBA00007656"/>
    </source>
</evidence>
<evidence type="ECO:0000256" key="5">
    <source>
        <dbReference type="ARBA" id="ARBA00023110"/>
    </source>
</evidence>
<dbReference type="PANTHER" id="PTHR47245:SF2">
    <property type="entry name" value="PEPTIDYL-PROLYL CIS-TRANS ISOMERASE HP_0175-RELATED"/>
    <property type="match status" value="1"/>
</dbReference>
<evidence type="ECO:0000313" key="11">
    <source>
        <dbReference type="EMBL" id="NOD31771.1"/>
    </source>
</evidence>
<dbReference type="SUPFAM" id="SSF109998">
    <property type="entry name" value="Triger factor/SurA peptide-binding domain-like"/>
    <property type="match status" value="1"/>
</dbReference>
<comment type="caution">
    <text evidence="11">The sequence shown here is derived from an EMBL/GenBank/DDBJ whole genome shotgun (WGS) entry which is preliminary data.</text>
</comment>
<evidence type="ECO:0000256" key="1">
    <source>
        <dbReference type="ARBA" id="ARBA00000971"/>
    </source>
</evidence>
<dbReference type="InterPro" id="IPR046357">
    <property type="entry name" value="PPIase_dom_sf"/>
</dbReference>
<dbReference type="PANTHER" id="PTHR47245">
    <property type="entry name" value="PEPTIDYLPROLYL ISOMERASE"/>
    <property type="match status" value="1"/>
</dbReference>
<feature type="domain" description="PpiC" evidence="10">
    <location>
        <begin position="134"/>
        <end position="223"/>
    </location>
</feature>
<keyword evidence="8 11" id="KW-0413">Isomerase</keyword>
<feature type="chain" id="PRO_5046718241" description="Parvulin-like PPIase" evidence="9">
    <location>
        <begin position="23"/>
        <end position="282"/>
    </location>
</feature>
<reference evidence="11 12" key="1">
    <citation type="submission" date="2019-12" db="EMBL/GenBank/DDBJ databases">
        <title>Ruegeria JWLKs population differentiation of coral mucus and skeleton niches.</title>
        <authorList>
            <person name="Luo D."/>
        </authorList>
    </citation>
    <scope>NUCLEOTIDE SEQUENCE [LARGE SCALE GENOMIC DNA]</scope>
    <source>
        <strain evidence="11 12">HKCCD6238</strain>
    </source>
</reference>
<comment type="catalytic activity">
    <reaction evidence="1">
        <text>[protein]-peptidylproline (omega=180) = [protein]-peptidylproline (omega=0)</text>
        <dbReference type="Rhea" id="RHEA:16237"/>
        <dbReference type="Rhea" id="RHEA-COMP:10747"/>
        <dbReference type="Rhea" id="RHEA-COMP:10748"/>
        <dbReference type="ChEBI" id="CHEBI:83833"/>
        <dbReference type="ChEBI" id="CHEBI:83834"/>
        <dbReference type="EC" id="5.2.1.8"/>
    </reaction>
</comment>
<dbReference type="InterPro" id="IPR000297">
    <property type="entry name" value="PPIase_PpiC"/>
</dbReference>
<proteinExistence type="inferred from homology"/>
<evidence type="ECO:0000313" key="12">
    <source>
        <dbReference type="Proteomes" id="UP000599383"/>
    </source>
</evidence>
<dbReference type="InterPro" id="IPR023058">
    <property type="entry name" value="PPIase_PpiC_CS"/>
</dbReference>
<dbReference type="Pfam" id="PF00639">
    <property type="entry name" value="Rotamase"/>
    <property type="match status" value="1"/>
</dbReference>
<evidence type="ECO:0000256" key="4">
    <source>
        <dbReference type="ARBA" id="ARBA00018370"/>
    </source>
</evidence>
<organism evidence="11 12">
    <name type="scientific">Ruegeria atlantica</name>
    <dbReference type="NCBI Taxonomy" id="81569"/>
    <lineage>
        <taxon>Bacteria</taxon>
        <taxon>Pseudomonadati</taxon>
        <taxon>Pseudomonadota</taxon>
        <taxon>Alphaproteobacteria</taxon>
        <taxon>Rhodobacterales</taxon>
        <taxon>Roseobacteraceae</taxon>
        <taxon>Ruegeria</taxon>
    </lineage>
</organism>
<dbReference type="RefSeq" id="WP_170345779.1">
    <property type="nucleotide sequence ID" value="NZ_WQBF01000005.1"/>
</dbReference>
<dbReference type="SUPFAM" id="SSF54534">
    <property type="entry name" value="FKBP-like"/>
    <property type="match status" value="1"/>
</dbReference>
<keyword evidence="5 8" id="KW-0697">Rotamase</keyword>
<dbReference type="Gene3D" id="3.10.50.40">
    <property type="match status" value="1"/>
</dbReference>
<keyword evidence="12" id="KW-1185">Reference proteome</keyword>
<sequence>MPKGLTFLPSLALAAVMALPLAAENQPDASTVVARVNGDEITLGHVIATVASLPPQYQQAEDDVLFDFVLEQLIQQQLLGQQQDGLNKRNALTLDNEKRSLQAVQTVAALTSDVVTDEAIQAAYDARFNEFAGEDEFDASHILVESEEEAKALKAQLDDGADFAELARENSTGPSGPNGGALGWFGKGQMVPEFEAAVIALEKGQVSDPVQTQFGWHLVKLNDKRKTEAPELDAVRDELAQSIQQEAIQARIDELTQQAQIERPALEGAGPEIMRQLDLIQE</sequence>
<dbReference type="EMBL" id="WVQY01000006">
    <property type="protein sequence ID" value="NOD31771.1"/>
    <property type="molecule type" value="Genomic_DNA"/>
</dbReference>
<dbReference type="Proteomes" id="UP000599383">
    <property type="component" value="Unassembled WGS sequence"/>
</dbReference>
<dbReference type="InterPro" id="IPR027304">
    <property type="entry name" value="Trigger_fact/SurA_dom_sf"/>
</dbReference>
<feature type="signal peptide" evidence="9">
    <location>
        <begin position="1"/>
        <end position="22"/>
    </location>
</feature>
<dbReference type="PROSITE" id="PS01096">
    <property type="entry name" value="PPIC_PPIASE_1"/>
    <property type="match status" value="1"/>
</dbReference>
<comment type="similarity">
    <text evidence="2">Belongs to the PpiC/parvulin rotamase family.</text>
</comment>
<evidence type="ECO:0000256" key="3">
    <source>
        <dbReference type="ARBA" id="ARBA00013194"/>
    </source>
</evidence>
<evidence type="ECO:0000259" key="10">
    <source>
        <dbReference type="PROSITE" id="PS50198"/>
    </source>
</evidence>
<dbReference type="GO" id="GO:0016853">
    <property type="term" value="F:isomerase activity"/>
    <property type="evidence" value="ECO:0007669"/>
    <property type="project" value="UniProtKB-KW"/>
</dbReference>
<evidence type="ECO:0000256" key="9">
    <source>
        <dbReference type="SAM" id="SignalP"/>
    </source>
</evidence>
<evidence type="ECO:0000256" key="7">
    <source>
        <dbReference type="ARBA" id="ARBA00031484"/>
    </source>
</evidence>
<evidence type="ECO:0000256" key="8">
    <source>
        <dbReference type="PROSITE-ProRule" id="PRU00278"/>
    </source>
</evidence>
<keyword evidence="9" id="KW-0732">Signal</keyword>
<name>A0ABX1WES5_9RHOB</name>
<dbReference type="PROSITE" id="PS50198">
    <property type="entry name" value="PPIC_PPIASE_2"/>
    <property type="match status" value="1"/>
</dbReference>
<accession>A0ABX1WES5</accession>
<gene>
    <name evidence="11" type="ORF">GS617_15975</name>
</gene>
<dbReference type="InterPro" id="IPR050245">
    <property type="entry name" value="PrsA_foldase"/>
</dbReference>